<feature type="transmembrane region" description="Helical" evidence="1">
    <location>
        <begin position="20"/>
        <end position="44"/>
    </location>
</feature>
<accession>A0A1M5QE28</accession>
<evidence type="ECO:0000256" key="1">
    <source>
        <dbReference type="SAM" id="Phobius"/>
    </source>
</evidence>
<gene>
    <name evidence="2" type="ORF">SAMN02745207_00040</name>
</gene>
<proteinExistence type="predicted"/>
<evidence type="ECO:0008006" key="4">
    <source>
        <dbReference type="Google" id="ProtNLM"/>
    </source>
</evidence>
<keyword evidence="1" id="KW-1133">Transmembrane helix</keyword>
<sequence length="144" mass="16726">MKKNYINGRYGLDSFSKFLLIASAVLVLIKSYPAAVVFAGYGIFRILSKDFQKRQREEMGYKNFVGTLKYRLSGLSYKISKKLNWGIFDRIKSSYNKALRKAAHNKNYKIVKCPQCKQKLRLPKNKGNLVVTCKTCKHEFKKRT</sequence>
<protein>
    <recommendedName>
        <fullName evidence="4">Zn-finger containing protein</fullName>
    </recommendedName>
</protein>
<dbReference type="AlphaFoldDB" id="A0A1M5QE28"/>
<keyword evidence="1" id="KW-0812">Transmembrane</keyword>
<dbReference type="STRING" id="1121316.SAMN02745207_00040"/>
<organism evidence="2 3">
    <name type="scientific">Clostridium grantii DSM 8605</name>
    <dbReference type="NCBI Taxonomy" id="1121316"/>
    <lineage>
        <taxon>Bacteria</taxon>
        <taxon>Bacillati</taxon>
        <taxon>Bacillota</taxon>
        <taxon>Clostridia</taxon>
        <taxon>Eubacteriales</taxon>
        <taxon>Clostridiaceae</taxon>
        <taxon>Clostridium</taxon>
    </lineage>
</organism>
<name>A0A1M5QE28_9CLOT</name>
<dbReference type="RefSeq" id="WP_073335772.1">
    <property type="nucleotide sequence ID" value="NZ_FQXM01000002.1"/>
</dbReference>
<keyword evidence="3" id="KW-1185">Reference proteome</keyword>
<evidence type="ECO:0000313" key="3">
    <source>
        <dbReference type="Proteomes" id="UP000184447"/>
    </source>
</evidence>
<dbReference type="Proteomes" id="UP000184447">
    <property type="component" value="Unassembled WGS sequence"/>
</dbReference>
<evidence type="ECO:0000313" key="2">
    <source>
        <dbReference type="EMBL" id="SHH12454.1"/>
    </source>
</evidence>
<keyword evidence="1" id="KW-0472">Membrane</keyword>
<dbReference type="EMBL" id="FQXM01000002">
    <property type="protein sequence ID" value="SHH12454.1"/>
    <property type="molecule type" value="Genomic_DNA"/>
</dbReference>
<reference evidence="2 3" key="1">
    <citation type="submission" date="2016-11" db="EMBL/GenBank/DDBJ databases">
        <authorList>
            <person name="Jaros S."/>
            <person name="Januszkiewicz K."/>
            <person name="Wedrychowicz H."/>
        </authorList>
    </citation>
    <scope>NUCLEOTIDE SEQUENCE [LARGE SCALE GENOMIC DNA]</scope>
    <source>
        <strain evidence="2 3">DSM 8605</strain>
    </source>
</reference>
<dbReference type="OrthoDB" id="3174166at2"/>